<evidence type="ECO:0000313" key="2">
    <source>
        <dbReference type="Proteomes" id="UP001360560"/>
    </source>
</evidence>
<dbReference type="GeneID" id="90075415"/>
<organism evidence="1 2">
    <name type="scientific">Saccharomycopsis crataegensis</name>
    <dbReference type="NCBI Taxonomy" id="43959"/>
    <lineage>
        <taxon>Eukaryota</taxon>
        <taxon>Fungi</taxon>
        <taxon>Dikarya</taxon>
        <taxon>Ascomycota</taxon>
        <taxon>Saccharomycotina</taxon>
        <taxon>Saccharomycetes</taxon>
        <taxon>Saccharomycopsidaceae</taxon>
        <taxon>Saccharomycopsis</taxon>
    </lineage>
</organism>
<keyword evidence="2" id="KW-1185">Reference proteome</keyword>
<sequence length="187" mass="21041">MARKHLPEPEDANSRFGIRPEYRLTGIAFMTSIFGVFDGFYRGFTSQSLVYLAENSHRLPKTVGGWYFYHKRKNYVCIKNGIVNGTKLSAKLTLAVTGYFTLEAMLDEARDKVDFINTLATSGIAALGYAKLKNFGSYQTKQIIKKGMIVGMISGLAQDLYIWTRGGKVWYLDQLGTAKLNRDVKLT</sequence>
<dbReference type="RefSeq" id="XP_064854436.1">
    <property type="nucleotide sequence ID" value="XM_064998364.1"/>
</dbReference>
<comment type="caution">
    <text evidence="1">The sequence shown here is derived from an EMBL/GenBank/DDBJ whole genome shotgun (WGS) entry which is preliminary data.</text>
</comment>
<dbReference type="Proteomes" id="UP001360560">
    <property type="component" value="Unassembled WGS sequence"/>
</dbReference>
<proteinExistence type="predicted"/>
<gene>
    <name evidence="1" type="ORF">DASC09_047650</name>
</gene>
<dbReference type="AlphaFoldDB" id="A0AAV5QS89"/>
<accession>A0AAV5QS89</accession>
<reference evidence="1 2" key="1">
    <citation type="journal article" date="2023" name="Elife">
        <title>Identification of key yeast species and microbe-microbe interactions impacting larval growth of Drosophila in the wild.</title>
        <authorList>
            <person name="Mure A."/>
            <person name="Sugiura Y."/>
            <person name="Maeda R."/>
            <person name="Honda K."/>
            <person name="Sakurai N."/>
            <person name="Takahashi Y."/>
            <person name="Watada M."/>
            <person name="Katoh T."/>
            <person name="Gotoh A."/>
            <person name="Gotoh Y."/>
            <person name="Taniguchi I."/>
            <person name="Nakamura K."/>
            <person name="Hayashi T."/>
            <person name="Katayama T."/>
            <person name="Uemura T."/>
            <person name="Hattori Y."/>
        </authorList>
    </citation>
    <scope>NUCLEOTIDE SEQUENCE [LARGE SCALE GENOMIC DNA]</scope>
    <source>
        <strain evidence="1 2">SC-9</strain>
    </source>
</reference>
<name>A0AAV5QS89_9ASCO</name>
<dbReference type="EMBL" id="BTFZ01000011">
    <property type="protein sequence ID" value="GMM37440.1"/>
    <property type="molecule type" value="Genomic_DNA"/>
</dbReference>
<protein>
    <submittedName>
        <fullName evidence="1">Uncharacterized protein</fullName>
    </submittedName>
</protein>
<dbReference type="PANTHER" id="PTHR37852">
    <property type="entry name" value="YALI0B21208P"/>
    <property type="match status" value="1"/>
</dbReference>
<dbReference type="PANTHER" id="PTHR37852:SF1">
    <property type="entry name" value="HIG1 DOMAIN-CONTAINING PROTEIN"/>
    <property type="match status" value="1"/>
</dbReference>
<evidence type="ECO:0000313" key="1">
    <source>
        <dbReference type="EMBL" id="GMM37440.1"/>
    </source>
</evidence>